<feature type="region of interest" description="Disordered" evidence="1">
    <location>
        <begin position="113"/>
        <end position="224"/>
    </location>
</feature>
<feature type="compositionally biased region" description="Low complexity" evidence="1">
    <location>
        <begin position="941"/>
        <end position="959"/>
    </location>
</feature>
<dbReference type="PANTHER" id="PTHR14296:SF3">
    <property type="entry name" value="DIKAR, ISOFORM F"/>
    <property type="match status" value="1"/>
</dbReference>
<feature type="region of interest" description="Disordered" evidence="1">
    <location>
        <begin position="60"/>
        <end position="86"/>
    </location>
</feature>
<dbReference type="Proteomes" id="UP000239899">
    <property type="component" value="Unassembled WGS sequence"/>
</dbReference>
<feature type="region of interest" description="Disordered" evidence="1">
    <location>
        <begin position="929"/>
        <end position="959"/>
    </location>
</feature>
<name>A0A2P6TZJ9_CHLSO</name>
<dbReference type="OrthoDB" id="303107at2759"/>
<feature type="compositionally biased region" description="Acidic residues" evidence="1">
    <location>
        <begin position="1011"/>
        <end position="1037"/>
    </location>
</feature>
<feature type="region of interest" description="Disordered" evidence="1">
    <location>
        <begin position="244"/>
        <end position="292"/>
    </location>
</feature>
<feature type="compositionally biased region" description="Basic and acidic residues" evidence="1">
    <location>
        <begin position="72"/>
        <end position="86"/>
    </location>
</feature>
<dbReference type="InterPro" id="IPR028938">
    <property type="entry name" value="Rsf1-like"/>
</dbReference>
<feature type="compositionally biased region" description="Basic and acidic residues" evidence="1">
    <location>
        <begin position="533"/>
        <end position="544"/>
    </location>
</feature>
<protein>
    <submittedName>
        <fullName evidence="2">Cat eye syndrome critical region 2</fullName>
    </submittedName>
</protein>
<sequence length="1037" mass="111569">MCFLCPCLVPCFGASAWGAYKTNKAVDKLFSSNKPSEPVEPAFVTDAKLKWNLVNWKPTSAASGSGSGAGGESERPKRVDRYSSKELASKQRLAELVEQHKASKAQLAAMAAAAAGQPLQPAEQVVEEEEEEEEEVEEEEEEAGSGSAEEADDPSDSEYSVGEDLEEQERARSRRGRGRGRPRAQSEELDSSEESDPEYVDNRSRVKRRREPTPPGARRSSRIKDRVIDVAAELADINEDLEPLPRRGLRSCGPVHEAPTPASRGPASRAGSEAPAPAKPKPSAASMLPNPKDIRREHTEEEMAAELEEIRDMWEMASILDFVELFKRQLNLSRKFSATELEHVMAYSDGRDGLLADIHIDIMRGISPKQEVPRDQWAIHLANKIKFHWRPLLSGLHCPFKPDKYFEAYTYARLPAPDRVRALHFLCTIRCDREDIQTRTFESYSREWSQAELQIVRLQQMEAVRTGRLDDAPIVDLGTQAFRRLPAGQDSEGAHYYIFHSIQTTGFRLYRETPLPPLEDAPAKEGAAAEQEEASKPAVKKEAAGKPAAEQKVAVKQEAPAAVKPEAPAAVKQEAAGSQHPAAAALAGHAAAAALALQQGGQAPGQVPLQVAQLQAMMQAAAAQQQLLQAAAAAGQQIPFLQLAAAQQLPFLQAAAAARLAAPQQASAADSGSGDDESWWEEQARLAAYQVPPDSEQQPRWEVAATTLEEFEALANKFGASGHSGEQELAQKLRALVLAPMLAMRQEEERRLKALEAVQKKLGMQAQMAVPAAVAAPGGAGSGGAGAVAGGAAGGMATGSGSAGAAVFDDAGVRSRRARNKVVNYAFNDYDETLRDAIRQTQRGESESDEEGNGRRRRRRLSPMGDPVEAARGGLRRGRSAAAVKEDVVEVNQFVDERQLRAATRFQQGSRTGSRANSRSASGIDLAAMEQDDEEEEGSEDAQQAMDAQQDAPAAGQLAAEPLLNGTFLHQQAGGAADATAFVAAAAPQPGRGRGRGGGRGRGKRAAAAVEYDELSSEEESEPDAGAADESDDEYVP</sequence>
<dbReference type="GO" id="GO:0031213">
    <property type="term" value="C:RSF complex"/>
    <property type="evidence" value="ECO:0007669"/>
    <property type="project" value="InterPro"/>
</dbReference>
<keyword evidence="3" id="KW-1185">Reference proteome</keyword>
<dbReference type="GO" id="GO:0006355">
    <property type="term" value="P:regulation of DNA-templated transcription"/>
    <property type="evidence" value="ECO:0007669"/>
    <property type="project" value="InterPro"/>
</dbReference>
<feature type="compositionally biased region" description="Polar residues" evidence="1">
    <location>
        <begin position="905"/>
        <end position="921"/>
    </location>
</feature>
<feature type="region of interest" description="Disordered" evidence="1">
    <location>
        <begin position="987"/>
        <end position="1037"/>
    </location>
</feature>
<feature type="compositionally biased region" description="Acidic residues" evidence="1">
    <location>
        <begin position="187"/>
        <end position="199"/>
    </location>
</feature>
<organism evidence="2 3">
    <name type="scientific">Chlorella sorokiniana</name>
    <name type="common">Freshwater green alga</name>
    <dbReference type="NCBI Taxonomy" id="3076"/>
    <lineage>
        <taxon>Eukaryota</taxon>
        <taxon>Viridiplantae</taxon>
        <taxon>Chlorophyta</taxon>
        <taxon>core chlorophytes</taxon>
        <taxon>Trebouxiophyceae</taxon>
        <taxon>Chlorellales</taxon>
        <taxon>Chlorellaceae</taxon>
        <taxon>Chlorella clade</taxon>
        <taxon>Chlorella</taxon>
    </lineage>
</organism>
<dbReference type="STRING" id="3076.A0A2P6TZJ9"/>
<evidence type="ECO:0000256" key="1">
    <source>
        <dbReference type="SAM" id="MobiDB-lite"/>
    </source>
</evidence>
<feature type="compositionally biased region" description="Acidic residues" evidence="1">
    <location>
        <begin position="930"/>
        <end position="940"/>
    </location>
</feature>
<feature type="compositionally biased region" description="Basic residues" evidence="1">
    <location>
        <begin position="993"/>
        <end position="1005"/>
    </location>
</feature>
<proteinExistence type="predicted"/>
<evidence type="ECO:0000313" key="2">
    <source>
        <dbReference type="EMBL" id="PRW59491.1"/>
    </source>
</evidence>
<evidence type="ECO:0000313" key="3">
    <source>
        <dbReference type="Proteomes" id="UP000239899"/>
    </source>
</evidence>
<feature type="region of interest" description="Disordered" evidence="1">
    <location>
        <begin position="513"/>
        <end position="560"/>
    </location>
</feature>
<dbReference type="EMBL" id="LHPG02000003">
    <property type="protein sequence ID" value="PRW59491.1"/>
    <property type="molecule type" value="Genomic_DNA"/>
</dbReference>
<feature type="compositionally biased region" description="Low complexity" evidence="1">
    <location>
        <begin position="113"/>
        <end position="122"/>
    </location>
</feature>
<dbReference type="PANTHER" id="PTHR14296">
    <property type="entry name" value="REMODELING AND SPACING FACTOR 1"/>
    <property type="match status" value="1"/>
</dbReference>
<feature type="compositionally biased region" description="Basic residues" evidence="1">
    <location>
        <begin position="172"/>
        <end position="182"/>
    </location>
</feature>
<feature type="region of interest" description="Disordered" evidence="1">
    <location>
        <begin position="839"/>
        <end position="882"/>
    </location>
</feature>
<dbReference type="AlphaFoldDB" id="A0A2P6TZJ9"/>
<comment type="caution">
    <text evidence="2">The sequence shown here is derived from an EMBL/GenBank/DDBJ whole genome shotgun (WGS) entry which is preliminary data.</text>
</comment>
<reference evidence="2 3" key="1">
    <citation type="journal article" date="2018" name="Plant J.">
        <title>Genome sequences of Chlorella sorokiniana UTEX 1602 and Micractinium conductrix SAG 241.80: implications to maltose excretion by a green alga.</title>
        <authorList>
            <person name="Arriola M.B."/>
            <person name="Velmurugan N."/>
            <person name="Zhang Y."/>
            <person name="Plunkett M.H."/>
            <person name="Hondzo H."/>
            <person name="Barney B.M."/>
        </authorList>
    </citation>
    <scope>NUCLEOTIDE SEQUENCE [LARGE SCALE GENOMIC DNA]</scope>
    <source>
        <strain evidence="3">UTEX 1602</strain>
    </source>
</reference>
<accession>A0A2P6TZJ9</accession>
<feature type="compositionally biased region" description="Acidic residues" evidence="1">
    <location>
        <begin position="125"/>
        <end position="167"/>
    </location>
</feature>
<gene>
    <name evidence="2" type="ORF">C2E21_2022</name>
</gene>
<feature type="region of interest" description="Disordered" evidence="1">
    <location>
        <begin position="905"/>
        <end position="924"/>
    </location>
</feature>